<dbReference type="PIRSF" id="PIRSF016184">
    <property type="entry name" value="PhzC_PhzF"/>
    <property type="match status" value="1"/>
</dbReference>
<evidence type="ECO:0000256" key="2">
    <source>
        <dbReference type="ARBA" id="ARBA00023235"/>
    </source>
</evidence>
<dbReference type="PANTHER" id="PTHR13774">
    <property type="entry name" value="PHENAZINE BIOSYNTHESIS PROTEIN"/>
    <property type="match status" value="1"/>
</dbReference>
<comment type="caution">
    <text evidence="4">The sequence shown here is derived from an EMBL/GenBank/DDBJ whole genome shotgun (WGS) entry which is preliminary data.</text>
</comment>
<dbReference type="PANTHER" id="PTHR13774:SF39">
    <property type="entry name" value="BIOSYNTHESIS PROTEIN, PUTATIVE-RELATED"/>
    <property type="match status" value="1"/>
</dbReference>
<dbReference type="Gene3D" id="3.10.310.10">
    <property type="entry name" value="Diaminopimelate Epimerase, Chain A, domain 1"/>
    <property type="match status" value="2"/>
</dbReference>
<dbReference type="EMBL" id="JAEKNN010000009">
    <property type="protein sequence ID" value="MBJ7608265.1"/>
    <property type="molecule type" value="Genomic_DNA"/>
</dbReference>
<keyword evidence="2" id="KW-0413">Isomerase</keyword>
<dbReference type="Pfam" id="PF02567">
    <property type="entry name" value="PhzC-PhzF"/>
    <property type="match status" value="1"/>
</dbReference>
<evidence type="ECO:0000256" key="3">
    <source>
        <dbReference type="PIRSR" id="PIRSR016184-1"/>
    </source>
</evidence>
<name>A0A934KM04_9BACT</name>
<dbReference type="Proteomes" id="UP000614410">
    <property type="component" value="Unassembled WGS sequence"/>
</dbReference>
<dbReference type="InterPro" id="IPR003719">
    <property type="entry name" value="Phenazine_PhzF-like"/>
</dbReference>
<proteinExistence type="inferred from homology"/>
<dbReference type="GO" id="GO:0005737">
    <property type="term" value="C:cytoplasm"/>
    <property type="evidence" value="ECO:0007669"/>
    <property type="project" value="TreeGrafter"/>
</dbReference>
<protein>
    <submittedName>
        <fullName evidence="4">PhzF family phenazine biosynthesis protein</fullName>
    </submittedName>
</protein>
<accession>A0A934KM04</accession>
<evidence type="ECO:0000256" key="1">
    <source>
        <dbReference type="ARBA" id="ARBA00008270"/>
    </source>
</evidence>
<evidence type="ECO:0000313" key="5">
    <source>
        <dbReference type="Proteomes" id="UP000614410"/>
    </source>
</evidence>
<feature type="active site" evidence="3">
    <location>
        <position position="48"/>
    </location>
</feature>
<dbReference type="SUPFAM" id="SSF54506">
    <property type="entry name" value="Diaminopimelate epimerase-like"/>
    <property type="match status" value="1"/>
</dbReference>
<organism evidence="4 5">
    <name type="scientific">Candidatus Amunia macphersoniae</name>
    <dbReference type="NCBI Taxonomy" id="3127014"/>
    <lineage>
        <taxon>Bacteria</taxon>
        <taxon>Bacillati</taxon>
        <taxon>Candidatus Dormiibacterota</taxon>
        <taxon>Candidatus Dormibacteria</taxon>
        <taxon>Candidatus Aeolococcales</taxon>
        <taxon>Candidatus Aeolococcaceae</taxon>
        <taxon>Candidatus Amunia</taxon>
    </lineage>
</organism>
<gene>
    <name evidence="4" type="ORF">JF887_02380</name>
</gene>
<sequence length="283" mass="29792">MIAGVDVLRYTAFSDQPAGGNPAGVVLDAESLDDDDLLAIAAEIGYSETAFISPAESVGEYRVRYFSPLAEVPFCGHATIASAVALADHGSPEELRFHTRSGEVVITVGRDGAGHRVATLTSVTPSITAASDELVAEALATLGWERKDLDPDLPPRIGFAGARHLILGVRSRELLAAMSYDFEALCALMTRQDLTTAELVWRGDATTFYARDPFPVGGVVEDPATGAAAAAFGAYLRDLQLIEPPARISIHQGDDMGRPSLLTVDIDAGTGGIRVSGAAVRLK</sequence>
<dbReference type="NCBIfam" id="TIGR00654">
    <property type="entry name" value="PhzF_family"/>
    <property type="match status" value="1"/>
</dbReference>
<dbReference type="AlphaFoldDB" id="A0A934KM04"/>
<comment type="similarity">
    <text evidence="1">Belongs to the PhzF family.</text>
</comment>
<dbReference type="GO" id="GO:0016853">
    <property type="term" value="F:isomerase activity"/>
    <property type="evidence" value="ECO:0007669"/>
    <property type="project" value="UniProtKB-KW"/>
</dbReference>
<evidence type="ECO:0000313" key="4">
    <source>
        <dbReference type="EMBL" id="MBJ7608265.1"/>
    </source>
</evidence>
<reference evidence="4 5" key="1">
    <citation type="submission" date="2020-10" db="EMBL/GenBank/DDBJ databases">
        <title>Ca. Dormibacterota MAGs.</title>
        <authorList>
            <person name="Montgomery K."/>
        </authorList>
    </citation>
    <scope>NUCLEOTIDE SEQUENCE [LARGE SCALE GENOMIC DNA]</scope>
    <source>
        <strain evidence="4">Mitchell_Peninsula_5</strain>
    </source>
</reference>